<dbReference type="InterPro" id="IPR015925">
    <property type="entry name" value="Ryanodine_IP3_receptor"/>
</dbReference>
<dbReference type="GO" id="GO:0014808">
    <property type="term" value="P:release of sequestered calcium ion into cytosol by sarcoplasmic reticulum"/>
    <property type="evidence" value="ECO:0007669"/>
    <property type="project" value="TreeGrafter"/>
</dbReference>
<dbReference type="GO" id="GO:0030018">
    <property type="term" value="C:Z disc"/>
    <property type="evidence" value="ECO:0007669"/>
    <property type="project" value="TreeGrafter"/>
</dbReference>
<dbReference type="PANTHER" id="PTHR46399">
    <property type="entry name" value="B30.2/SPRY DOMAIN-CONTAINING PROTEIN"/>
    <property type="match status" value="1"/>
</dbReference>
<dbReference type="Pfam" id="PF08454">
    <property type="entry name" value="RIH_assoc"/>
    <property type="match status" value="1"/>
</dbReference>
<evidence type="ECO:0000313" key="4">
    <source>
        <dbReference type="EMBL" id="VDN14376.1"/>
    </source>
</evidence>
<organism evidence="4 5">
    <name type="scientific">Dibothriocephalus latus</name>
    <name type="common">Fish tapeworm</name>
    <name type="synonym">Diphyllobothrium latum</name>
    <dbReference type="NCBI Taxonomy" id="60516"/>
    <lineage>
        <taxon>Eukaryota</taxon>
        <taxon>Metazoa</taxon>
        <taxon>Spiralia</taxon>
        <taxon>Lophotrochozoa</taxon>
        <taxon>Platyhelminthes</taxon>
        <taxon>Cestoda</taxon>
        <taxon>Eucestoda</taxon>
        <taxon>Diphyllobothriidea</taxon>
        <taxon>Diphyllobothriidae</taxon>
        <taxon>Dibothriocephalus</taxon>
    </lineage>
</organism>
<dbReference type="GO" id="GO:0034704">
    <property type="term" value="C:calcium channel complex"/>
    <property type="evidence" value="ECO:0007669"/>
    <property type="project" value="TreeGrafter"/>
</dbReference>
<dbReference type="SUPFAM" id="SSF47473">
    <property type="entry name" value="EF-hand"/>
    <property type="match status" value="1"/>
</dbReference>
<dbReference type="GO" id="GO:0005790">
    <property type="term" value="C:smooth endoplasmic reticulum"/>
    <property type="evidence" value="ECO:0007669"/>
    <property type="project" value="TreeGrafter"/>
</dbReference>
<dbReference type="Proteomes" id="UP000281553">
    <property type="component" value="Unassembled WGS sequence"/>
</dbReference>
<dbReference type="InterPro" id="IPR011992">
    <property type="entry name" value="EF-hand-dom_pair"/>
</dbReference>
<dbReference type="GO" id="GO:0033017">
    <property type="term" value="C:sarcoplasmic reticulum membrane"/>
    <property type="evidence" value="ECO:0007669"/>
    <property type="project" value="TreeGrafter"/>
</dbReference>
<protein>
    <recommendedName>
        <fullName evidence="3">EF-hand domain-containing protein</fullName>
    </recommendedName>
</protein>
<dbReference type="CDD" id="cd00051">
    <property type="entry name" value="EFh"/>
    <property type="match status" value="1"/>
</dbReference>
<dbReference type="InterPro" id="IPR018247">
    <property type="entry name" value="EF_Hand_1_Ca_BS"/>
</dbReference>
<dbReference type="GO" id="GO:0006941">
    <property type="term" value="P:striated muscle contraction"/>
    <property type="evidence" value="ECO:0007669"/>
    <property type="project" value="TreeGrafter"/>
</dbReference>
<dbReference type="PROSITE" id="PS50222">
    <property type="entry name" value="EF_HAND_2"/>
    <property type="match status" value="1"/>
</dbReference>
<dbReference type="PANTHER" id="PTHR46399:SF8">
    <property type="entry name" value="B30.2_SPRY DOMAIN-CONTAINING PROTEIN"/>
    <property type="match status" value="1"/>
</dbReference>
<keyword evidence="5" id="KW-1185">Reference proteome</keyword>
<evidence type="ECO:0000256" key="1">
    <source>
        <dbReference type="ARBA" id="ARBA00022837"/>
    </source>
</evidence>
<dbReference type="InterPro" id="IPR013662">
    <property type="entry name" value="RIH_assoc-dom"/>
</dbReference>
<dbReference type="GO" id="GO:0005509">
    <property type="term" value="F:calcium ion binding"/>
    <property type="evidence" value="ECO:0007669"/>
    <property type="project" value="InterPro"/>
</dbReference>
<proteinExistence type="predicted"/>
<feature type="region of interest" description="Disordered" evidence="2">
    <location>
        <begin position="1"/>
        <end position="35"/>
    </location>
</feature>
<keyword evidence="1" id="KW-0106">Calcium</keyword>
<dbReference type="Gene3D" id="1.10.238.10">
    <property type="entry name" value="EF-hand"/>
    <property type="match status" value="1"/>
</dbReference>
<feature type="compositionally biased region" description="Acidic residues" evidence="2">
    <location>
        <begin position="10"/>
        <end position="25"/>
    </location>
</feature>
<sequence>MISFQSCRGEDEDDEGGDDGDDDSEGLSIQEQEEQKQRLLSEQNRLADRGAAEMILLQLAAARGEATAVAQASIELGIAILLDGNVRVQNRMLRYLDEKRLTGFFTSLAGLMQNCSVLDLDTFERCNKAEGLAVGLSDMEGITNLYDADFTCKIFRFLQLLCEGHNLEFQDYLRSQSGNTTSVNLIICTVDYLLRLQESIMDFYWHYSNKPSIDESGKKNFIKAIRIGKQLFRTLTEYIQGPCQGNQLALAHSRLWDAISGFFYLFAHMQDNLSKDPEQLELLHEFLNLQTEMMIMLLSMLEGNVVNGPIGRQMVDTLAESSANVELTLTFFDIFLRMKEITNSDAFLAFDVNKDGWISHREFRTALEQQKTFSEDEITYIMGCVDANSDGKIDFQEFTERFYNPARDIGFNVALLLTNLSEHIPGDSR</sequence>
<dbReference type="EMBL" id="UYRU01059063">
    <property type="protein sequence ID" value="VDN14376.1"/>
    <property type="molecule type" value="Genomic_DNA"/>
</dbReference>
<feature type="domain" description="EF-hand" evidence="3">
    <location>
        <begin position="338"/>
        <end position="373"/>
    </location>
</feature>
<accession>A0A3P7P8J6</accession>
<gene>
    <name evidence="4" type="ORF">DILT_LOCUS10207</name>
</gene>
<dbReference type="AlphaFoldDB" id="A0A3P7P8J6"/>
<evidence type="ECO:0000259" key="3">
    <source>
        <dbReference type="PROSITE" id="PS50222"/>
    </source>
</evidence>
<reference evidence="4 5" key="1">
    <citation type="submission" date="2018-11" db="EMBL/GenBank/DDBJ databases">
        <authorList>
            <consortium name="Pathogen Informatics"/>
        </authorList>
    </citation>
    <scope>NUCLEOTIDE SEQUENCE [LARGE SCALE GENOMIC DNA]</scope>
</reference>
<dbReference type="OrthoDB" id="300855at2759"/>
<dbReference type="PROSITE" id="PS00018">
    <property type="entry name" value="EF_HAND_1"/>
    <property type="match status" value="2"/>
</dbReference>
<dbReference type="InterPro" id="IPR002048">
    <property type="entry name" value="EF_hand_dom"/>
</dbReference>
<dbReference type="Pfam" id="PF13499">
    <property type="entry name" value="EF-hand_7"/>
    <property type="match status" value="1"/>
</dbReference>
<dbReference type="GO" id="GO:0042383">
    <property type="term" value="C:sarcolemma"/>
    <property type="evidence" value="ECO:0007669"/>
    <property type="project" value="TreeGrafter"/>
</dbReference>
<name>A0A3P7P8J6_DIBLA</name>
<evidence type="ECO:0000313" key="5">
    <source>
        <dbReference type="Proteomes" id="UP000281553"/>
    </source>
</evidence>
<evidence type="ECO:0000256" key="2">
    <source>
        <dbReference type="SAM" id="MobiDB-lite"/>
    </source>
</evidence>
<dbReference type="GO" id="GO:0005219">
    <property type="term" value="F:ryanodine-sensitive calcium-release channel activity"/>
    <property type="evidence" value="ECO:0007669"/>
    <property type="project" value="TreeGrafter"/>
</dbReference>